<accession>A0AAW6LWJ6</accession>
<sequence>MDLTRPDSSVIQLAVDLACRAPSLHNSQPWRWIYTDGKLQLFGDHSRLLRAADPTGRQLHISCGAALDHLRVGLLGLRWNAEIHYEQRAVSPSLLATITFRHDGHPRSHDFDMLTAIRRRRTDRRSFGIFEEIDDVIDSVAHDAAGWEVGVVVLNEAQRTGLTAATEATAAARRYDSEYQAELHWWAGHSLKSGGIPATALVSGAGGVPLGRKFPFRPDSPVEVGGPIDESSVVALGTPADARIDWLRAGQALSRVLLESTVRGAATCPLSHMTEVTVSRSVIGKLVPEIGVPQMLVRIGRAPEATRPAETPRRSVADVLTLS</sequence>
<dbReference type="RefSeq" id="WP_076948960.1">
    <property type="nucleotide sequence ID" value="NZ_CP029297.1"/>
</dbReference>
<gene>
    <name evidence="2" type="ORF">PXH69_31975</name>
</gene>
<dbReference type="InterPro" id="IPR000415">
    <property type="entry name" value="Nitroreductase-like"/>
</dbReference>
<dbReference type="SUPFAM" id="SSF55469">
    <property type="entry name" value="FMN-dependent nitroreductase-like"/>
    <property type="match status" value="1"/>
</dbReference>
<dbReference type="GO" id="GO:0016491">
    <property type="term" value="F:oxidoreductase activity"/>
    <property type="evidence" value="ECO:0007669"/>
    <property type="project" value="InterPro"/>
</dbReference>
<dbReference type="Proteomes" id="UP001217325">
    <property type="component" value="Unassembled WGS sequence"/>
</dbReference>
<name>A0AAW6LWJ6_RHOSG</name>
<dbReference type="AlphaFoldDB" id="A0AAW6LWJ6"/>
<reference evidence="2" key="1">
    <citation type="submission" date="2023-02" db="EMBL/GenBank/DDBJ databases">
        <title>A novel hydrolase synthesized by Rhodococcus erythropolis HQ is responsible for the detoxification of Zearalenone.</title>
        <authorList>
            <person name="Hu J."/>
            <person name="Xu J."/>
        </authorList>
    </citation>
    <scope>NUCLEOTIDE SEQUENCE</scope>
    <source>
        <strain evidence="2">HQ</strain>
    </source>
</reference>
<dbReference type="PANTHER" id="PTHR23026">
    <property type="entry name" value="NADPH NITROREDUCTASE"/>
    <property type="match status" value="1"/>
</dbReference>
<proteinExistence type="predicted"/>
<evidence type="ECO:0000256" key="1">
    <source>
        <dbReference type="SAM" id="MobiDB-lite"/>
    </source>
</evidence>
<dbReference type="InterPro" id="IPR050627">
    <property type="entry name" value="Nitroreductase/BluB"/>
</dbReference>
<dbReference type="EMBL" id="JARDXE010000029">
    <property type="protein sequence ID" value="MDE8649596.1"/>
    <property type="molecule type" value="Genomic_DNA"/>
</dbReference>
<organism evidence="2 3">
    <name type="scientific">Rhodococcus qingshengii</name>
    <dbReference type="NCBI Taxonomy" id="334542"/>
    <lineage>
        <taxon>Bacteria</taxon>
        <taxon>Bacillati</taxon>
        <taxon>Actinomycetota</taxon>
        <taxon>Actinomycetes</taxon>
        <taxon>Mycobacteriales</taxon>
        <taxon>Nocardiaceae</taxon>
        <taxon>Rhodococcus</taxon>
        <taxon>Rhodococcus erythropolis group</taxon>
    </lineage>
</organism>
<protein>
    <recommendedName>
        <fullName evidence="4">NAD(P)H nitroreductase</fullName>
    </recommendedName>
</protein>
<comment type="caution">
    <text evidence="2">The sequence shown here is derived from an EMBL/GenBank/DDBJ whole genome shotgun (WGS) entry which is preliminary data.</text>
</comment>
<dbReference type="PANTHER" id="PTHR23026:SF123">
    <property type="entry name" value="NAD(P)H NITROREDUCTASE RV3131-RELATED"/>
    <property type="match status" value="1"/>
</dbReference>
<feature type="region of interest" description="Disordered" evidence="1">
    <location>
        <begin position="303"/>
        <end position="323"/>
    </location>
</feature>
<evidence type="ECO:0008006" key="4">
    <source>
        <dbReference type="Google" id="ProtNLM"/>
    </source>
</evidence>
<dbReference type="NCBIfam" id="NF047509">
    <property type="entry name" value="Rv3131_FMN_oxido"/>
    <property type="match status" value="1"/>
</dbReference>
<dbReference type="Gene3D" id="3.40.109.10">
    <property type="entry name" value="NADH Oxidase"/>
    <property type="match status" value="1"/>
</dbReference>
<evidence type="ECO:0000313" key="2">
    <source>
        <dbReference type="EMBL" id="MDE8649596.1"/>
    </source>
</evidence>
<evidence type="ECO:0000313" key="3">
    <source>
        <dbReference type="Proteomes" id="UP001217325"/>
    </source>
</evidence>